<dbReference type="EMBL" id="JAAIKD010000001">
    <property type="protein sequence ID" value="NEV92652.1"/>
    <property type="molecule type" value="Genomic_DNA"/>
</dbReference>
<evidence type="ECO:0000313" key="3">
    <source>
        <dbReference type="Proteomes" id="UP000478505"/>
    </source>
</evidence>
<dbReference type="Proteomes" id="UP000478505">
    <property type="component" value="Unassembled WGS sequence"/>
</dbReference>
<feature type="transmembrane region" description="Helical" evidence="1">
    <location>
        <begin position="172"/>
        <end position="189"/>
    </location>
</feature>
<evidence type="ECO:0000256" key="1">
    <source>
        <dbReference type="SAM" id="Phobius"/>
    </source>
</evidence>
<keyword evidence="3" id="KW-1185">Reference proteome</keyword>
<keyword evidence="1" id="KW-0472">Membrane</keyword>
<feature type="transmembrane region" description="Helical" evidence="1">
    <location>
        <begin position="56"/>
        <end position="74"/>
    </location>
</feature>
<keyword evidence="1" id="KW-0812">Transmembrane</keyword>
<feature type="transmembrane region" description="Helical" evidence="1">
    <location>
        <begin position="252"/>
        <end position="270"/>
    </location>
</feature>
<feature type="transmembrane region" description="Helical" evidence="1">
    <location>
        <begin position="120"/>
        <end position="138"/>
    </location>
</feature>
<keyword evidence="1" id="KW-1133">Transmembrane helix</keyword>
<feature type="transmembrane region" description="Helical" evidence="1">
    <location>
        <begin position="196"/>
        <end position="216"/>
    </location>
</feature>
<accession>A0A6B3QY34</accession>
<gene>
    <name evidence="2" type="ORF">G3567_00640</name>
</gene>
<proteinExistence type="predicted"/>
<evidence type="ECO:0008006" key="4">
    <source>
        <dbReference type="Google" id="ProtNLM"/>
    </source>
</evidence>
<evidence type="ECO:0000313" key="2">
    <source>
        <dbReference type="EMBL" id="NEV92652.1"/>
    </source>
</evidence>
<organism evidence="2 3">
    <name type="scientific">Psychroflexus aurantiacus</name>
    <dbReference type="NCBI Taxonomy" id="2709310"/>
    <lineage>
        <taxon>Bacteria</taxon>
        <taxon>Pseudomonadati</taxon>
        <taxon>Bacteroidota</taxon>
        <taxon>Flavobacteriia</taxon>
        <taxon>Flavobacteriales</taxon>
        <taxon>Flavobacteriaceae</taxon>
        <taxon>Psychroflexus</taxon>
    </lineage>
</organism>
<feature type="transmembrane region" description="Helical" evidence="1">
    <location>
        <begin position="14"/>
        <end position="35"/>
    </location>
</feature>
<reference evidence="2 3" key="1">
    <citation type="submission" date="2020-02" db="EMBL/GenBank/DDBJ databases">
        <title>Flavobacteriaceae Psychroflexus bacterium YR1-1, complete genome.</title>
        <authorList>
            <person name="Li Y."/>
            <person name="Wu S."/>
        </authorList>
    </citation>
    <scope>NUCLEOTIDE SEQUENCE [LARGE SCALE GENOMIC DNA]</scope>
    <source>
        <strain evidence="2 3">YR1-1</strain>
    </source>
</reference>
<feature type="transmembrane region" description="Helical" evidence="1">
    <location>
        <begin position="80"/>
        <end position="99"/>
    </location>
</feature>
<comment type="caution">
    <text evidence="2">The sequence shown here is derived from an EMBL/GenBank/DDBJ whole genome shotgun (WGS) entry which is preliminary data.</text>
</comment>
<sequence length="372" mass="43707">MNLTKTFKEDFNFWILRITAFFWIFFKALSFPLWSSETRTFPLVPFINQIDALDPIVFDWILGLNLIFLLFIILKPKVLWILGVLITELVLILADQLRLQPAIYQYVLTFSFFLLHPKYFKYYFLLLLSAIYILSGLHKLNLGYANFVWGKFILHDTLGVSSDISNHPITKGFGLVLPILELMAGVLLLSKWRKFAFYFLILMHVILLLILSPLGANWNSVVWPWNIQMIIFAILYVNYFQNSWSWIRQSKFQLGLIFVILIGLPVLGIFQKSLSQFSFNLYGGLTSYLYVSISEDDNPDSKSPFITVTYNSEIYINILEWSREELNVPYINNRSYFEGFISQYKKLHPEKKPSFILSSYPYRVKNIEEIHQ</sequence>
<dbReference type="RefSeq" id="WP_164003244.1">
    <property type="nucleotide sequence ID" value="NZ_JAAIKD010000001.1"/>
</dbReference>
<feature type="transmembrane region" description="Helical" evidence="1">
    <location>
        <begin position="222"/>
        <end position="240"/>
    </location>
</feature>
<protein>
    <recommendedName>
        <fullName evidence="4">Vitamin K-dependent gamma-carboxylase</fullName>
    </recommendedName>
</protein>
<dbReference type="AlphaFoldDB" id="A0A6B3QY34"/>
<name>A0A6B3QY34_9FLAO</name>